<dbReference type="Proteomes" id="UP000814243">
    <property type="component" value="Unassembled WGS sequence"/>
</dbReference>
<reference evidence="1" key="1">
    <citation type="journal article" date="2021" name="G3 (Bethesda)">
        <title>Genome and transcriptome analysis of the beet armyworm Spodoptera exigua reveals targets for pest control. .</title>
        <authorList>
            <person name="Simon S."/>
            <person name="Breeschoten T."/>
            <person name="Jansen H.J."/>
            <person name="Dirks R.P."/>
            <person name="Schranz M.E."/>
            <person name="Ros V.I.D."/>
        </authorList>
    </citation>
    <scope>NUCLEOTIDE SEQUENCE</scope>
    <source>
        <strain evidence="1">TB_SE_WUR_2020</strain>
    </source>
</reference>
<sequence length="67" mass="7788">MMTLLKEACGEVTRDDWAKVVEKTKNLIMEHFDRDIRIDSVIDNNIIIHVGEDDDEDTTSNLKRIEV</sequence>
<protein>
    <submittedName>
        <fullName evidence="1">Uncharacterized protein</fullName>
    </submittedName>
</protein>
<organism evidence="1 2">
    <name type="scientific">Spodoptera exigua</name>
    <name type="common">Beet armyworm</name>
    <name type="synonym">Noctua fulgens</name>
    <dbReference type="NCBI Taxonomy" id="7107"/>
    <lineage>
        <taxon>Eukaryota</taxon>
        <taxon>Metazoa</taxon>
        <taxon>Ecdysozoa</taxon>
        <taxon>Arthropoda</taxon>
        <taxon>Hexapoda</taxon>
        <taxon>Insecta</taxon>
        <taxon>Pterygota</taxon>
        <taxon>Neoptera</taxon>
        <taxon>Endopterygota</taxon>
        <taxon>Lepidoptera</taxon>
        <taxon>Glossata</taxon>
        <taxon>Ditrysia</taxon>
        <taxon>Noctuoidea</taxon>
        <taxon>Noctuidae</taxon>
        <taxon>Amphipyrinae</taxon>
        <taxon>Spodoptera</taxon>
    </lineage>
</organism>
<accession>A0A922SBA8</accession>
<comment type="caution">
    <text evidence="1">The sequence shown here is derived from an EMBL/GenBank/DDBJ whole genome shotgun (WGS) entry which is preliminary data.</text>
</comment>
<proteinExistence type="predicted"/>
<name>A0A922SBA8_SPOEX</name>
<dbReference type="EMBL" id="JACEFF010000775">
    <property type="protein sequence ID" value="KAH9631130.1"/>
    <property type="molecule type" value="Genomic_DNA"/>
</dbReference>
<dbReference type="AlphaFoldDB" id="A0A922SBA8"/>
<evidence type="ECO:0000313" key="2">
    <source>
        <dbReference type="Proteomes" id="UP000814243"/>
    </source>
</evidence>
<evidence type="ECO:0000313" key="1">
    <source>
        <dbReference type="EMBL" id="KAH9631130.1"/>
    </source>
</evidence>
<gene>
    <name evidence="1" type="ORF">HF086_001065</name>
</gene>